<keyword evidence="3" id="KW-0653">Protein transport</keyword>
<dbReference type="InterPro" id="IPR029025">
    <property type="entry name" value="T3SS_substrate_exporter_C"/>
</dbReference>
<gene>
    <name evidence="5" type="ORF">GCM10022278_06330</name>
</gene>
<evidence type="ECO:0000313" key="6">
    <source>
        <dbReference type="Proteomes" id="UP001501337"/>
    </source>
</evidence>
<protein>
    <recommendedName>
        <fullName evidence="2">Flagellar biosynthetic protein FlhB</fullName>
    </recommendedName>
</protein>
<comment type="similarity">
    <text evidence="1">Belongs to the type III secretion exporter family.</text>
</comment>
<dbReference type="SUPFAM" id="SSF160544">
    <property type="entry name" value="EscU C-terminal domain-like"/>
    <property type="match status" value="1"/>
</dbReference>
<dbReference type="PANTHER" id="PTHR30531:SF12">
    <property type="entry name" value="FLAGELLAR BIOSYNTHETIC PROTEIN FLHB"/>
    <property type="match status" value="1"/>
</dbReference>
<reference evidence="6" key="1">
    <citation type="journal article" date="2019" name="Int. J. Syst. Evol. Microbiol.">
        <title>The Global Catalogue of Microorganisms (GCM) 10K type strain sequencing project: providing services to taxonomists for standard genome sequencing and annotation.</title>
        <authorList>
            <consortium name="The Broad Institute Genomics Platform"/>
            <consortium name="The Broad Institute Genome Sequencing Center for Infectious Disease"/>
            <person name="Wu L."/>
            <person name="Ma J."/>
        </authorList>
    </citation>
    <scope>NUCLEOTIDE SEQUENCE [LARGE SCALE GENOMIC DNA]</scope>
    <source>
        <strain evidence="6">JCM 17555</strain>
    </source>
</reference>
<proteinExistence type="inferred from homology"/>
<dbReference type="PANTHER" id="PTHR30531">
    <property type="entry name" value="FLAGELLAR BIOSYNTHETIC PROTEIN FLHB"/>
    <property type="match status" value="1"/>
</dbReference>
<keyword evidence="3" id="KW-0813">Transport</keyword>
<dbReference type="RefSeq" id="WP_344803187.1">
    <property type="nucleotide sequence ID" value="NZ_BAABBO010000001.1"/>
</dbReference>
<accession>A0ABP7NLV1</accession>
<comment type="caution">
    <text evidence="5">The sequence shown here is derived from an EMBL/GenBank/DDBJ whole genome shotgun (WGS) entry which is preliminary data.</text>
</comment>
<organism evidence="5 6">
    <name type="scientific">Allohahella marinimesophila</name>
    <dbReference type="NCBI Taxonomy" id="1054972"/>
    <lineage>
        <taxon>Bacteria</taxon>
        <taxon>Pseudomonadati</taxon>
        <taxon>Pseudomonadota</taxon>
        <taxon>Gammaproteobacteria</taxon>
        <taxon>Oceanospirillales</taxon>
        <taxon>Hahellaceae</taxon>
        <taxon>Allohahella</taxon>
    </lineage>
</organism>
<dbReference type="EMBL" id="BAABBO010000001">
    <property type="protein sequence ID" value="GAA3949969.1"/>
    <property type="molecule type" value="Genomic_DNA"/>
</dbReference>
<dbReference type="Gene3D" id="3.40.1690.10">
    <property type="entry name" value="secretion proteins EscU"/>
    <property type="match status" value="1"/>
</dbReference>
<evidence type="ECO:0000256" key="1">
    <source>
        <dbReference type="ARBA" id="ARBA00010690"/>
    </source>
</evidence>
<sequence>MSTPRSAIALFYDGKAAPKLSAKGEGDIAEEIVRIALEHGVPLYENAALAQSLSSLELGDEIPELLYRVIAEIIAFAYVIQGKAPDNSSETGSAEVS</sequence>
<evidence type="ECO:0000256" key="3">
    <source>
        <dbReference type="ARBA" id="ARBA00023225"/>
    </source>
</evidence>
<dbReference type="Pfam" id="PF01312">
    <property type="entry name" value="Bac_export_2"/>
    <property type="match status" value="1"/>
</dbReference>
<keyword evidence="3" id="KW-1006">Bacterial flagellum protein export</keyword>
<dbReference type="InterPro" id="IPR006135">
    <property type="entry name" value="T3SS_substrate_exporter"/>
</dbReference>
<name>A0ABP7NLV1_9GAMM</name>
<keyword evidence="6" id="KW-1185">Reference proteome</keyword>
<evidence type="ECO:0000256" key="4">
    <source>
        <dbReference type="ARBA" id="ARBA00025078"/>
    </source>
</evidence>
<comment type="function">
    <text evidence="4">Required for formation of the rod structure in the basal body of the flagellar apparatus. Together with FliI and FliH, may constitute the export apparatus of flagellin.</text>
</comment>
<evidence type="ECO:0000313" key="5">
    <source>
        <dbReference type="EMBL" id="GAA3949969.1"/>
    </source>
</evidence>
<dbReference type="Proteomes" id="UP001501337">
    <property type="component" value="Unassembled WGS sequence"/>
</dbReference>
<evidence type="ECO:0000256" key="2">
    <source>
        <dbReference type="ARBA" id="ARBA00021622"/>
    </source>
</evidence>